<comment type="caution">
    <text evidence="3">The sequence shown here is derived from an EMBL/GenBank/DDBJ whole genome shotgun (WGS) entry which is preliminary data.</text>
</comment>
<dbReference type="Pfam" id="PF13279">
    <property type="entry name" value="4HBT_2"/>
    <property type="match status" value="1"/>
</dbReference>
<evidence type="ECO:0008006" key="5">
    <source>
        <dbReference type="Google" id="ProtNLM"/>
    </source>
</evidence>
<dbReference type="Gene3D" id="3.10.129.10">
    <property type="entry name" value="Hotdog Thioesterase"/>
    <property type="match status" value="1"/>
</dbReference>
<feature type="signal peptide" evidence="2">
    <location>
        <begin position="1"/>
        <end position="20"/>
    </location>
</feature>
<gene>
    <name evidence="3" type="ORF">LCOR_03794.1</name>
</gene>
<evidence type="ECO:0000313" key="3">
    <source>
        <dbReference type="EMBL" id="CDH52305.1"/>
    </source>
</evidence>
<organism evidence="3 4">
    <name type="scientific">Lichtheimia corymbifera JMRC:FSU:9682</name>
    <dbReference type="NCBI Taxonomy" id="1263082"/>
    <lineage>
        <taxon>Eukaryota</taxon>
        <taxon>Fungi</taxon>
        <taxon>Fungi incertae sedis</taxon>
        <taxon>Mucoromycota</taxon>
        <taxon>Mucoromycotina</taxon>
        <taxon>Mucoromycetes</taxon>
        <taxon>Mucorales</taxon>
        <taxon>Lichtheimiaceae</taxon>
        <taxon>Lichtheimia</taxon>
    </lineage>
</organism>
<dbReference type="CDD" id="cd00586">
    <property type="entry name" value="4HBT"/>
    <property type="match status" value="1"/>
</dbReference>
<protein>
    <recommendedName>
        <fullName evidence="5">Thioesterase thiol ester dehydrase-isomerase</fullName>
    </recommendedName>
</protein>
<accession>A0A068RRF7</accession>
<sequence>MFSTSTLVPALAFAWFYADSLPLSYVTRIYSQMRDIKRRLAANDNKPIPLFSTVVVKHRCWFDDIDQNLHMNNTYVGLGKRCETINMYNRWLDHGRVPAVCLLFGDVAMDPEKYNAYYSIAGVVTLYRREIRPLASYTIQSRVLAWDEKWLFHQHRFILDDGSVACLALTKSVFKEKSRKTIPPAKALAMAGHDLTDPEIEARRKRNYEGAVVPFLKMDAFINNEPYQWDEKVDDPLRVSKL</sequence>
<dbReference type="VEuPathDB" id="FungiDB:LCOR_03794.1"/>
<dbReference type="PANTHER" id="PTHR12475">
    <property type="match status" value="1"/>
</dbReference>
<keyword evidence="4" id="KW-1185">Reference proteome</keyword>
<dbReference type="PANTHER" id="PTHR12475:SF4">
    <property type="entry name" value="PROTEIN THEM6"/>
    <property type="match status" value="1"/>
</dbReference>
<feature type="chain" id="PRO_5001652727" description="Thioesterase thiol ester dehydrase-isomerase" evidence="2">
    <location>
        <begin position="21"/>
        <end position="242"/>
    </location>
</feature>
<dbReference type="SUPFAM" id="SSF54637">
    <property type="entry name" value="Thioesterase/thiol ester dehydrase-isomerase"/>
    <property type="match status" value="1"/>
</dbReference>
<keyword evidence="2" id="KW-0732">Signal</keyword>
<evidence type="ECO:0000313" key="4">
    <source>
        <dbReference type="Proteomes" id="UP000027586"/>
    </source>
</evidence>
<dbReference type="InterPro" id="IPR029069">
    <property type="entry name" value="HotDog_dom_sf"/>
</dbReference>
<comment type="similarity">
    <text evidence="1">Belongs to the lcsJ thioesterase family.</text>
</comment>
<evidence type="ECO:0000256" key="1">
    <source>
        <dbReference type="ARBA" id="ARBA00038476"/>
    </source>
</evidence>
<dbReference type="AlphaFoldDB" id="A0A068RRF7"/>
<dbReference type="OrthoDB" id="265761at2759"/>
<dbReference type="InterPro" id="IPR051490">
    <property type="entry name" value="THEM6_lcsJ_thioesterase"/>
</dbReference>
<dbReference type="EMBL" id="CBTN010000012">
    <property type="protein sequence ID" value="CDH52305.1"/>
    <property type="molecule type" value="Genomic_DNA"/>
</dbReference>
<dbReference type="Proteomes" id="UP000027586">
    <property type="component" value="Unassembled WGS sequence"/>
</dbReference>
<reference evidence="3" key="1">
    <citation type="submission" date="2013-08" db="EMBL/GenBank/DDBJ databases">
        <title>Gene expansion shapes genome architecture in the human pathogen Lichtheimia corymbifera: an evolutionary genomics analysis in the ancient terrestrial Mucorales (Mucoromycotina).</title>
        <authorList>
            <person name="Schwartze V.U."/>
            <person name="Winter S."/>
            <person name="Shelest E."/>
            <person name="Marcet-Houben M."/>
            <person name="Horn F."/>
            <person name="Wehner S."/>
            <person name="Hoffmann K."/>
            <person name="Riege K."/>
            <person name="Sammeth M."/>
            <person name="Nowrousian M."/>
            <person name="Valiante V."/>
            <person name="Linde J."/>
            <person name="Jacobsen I.D."/>
            <person name="Marz M."/>
            <person name="Brakhage A.A."/>
            <person name="Gabaldon T."/>
            <person name="Bocker S."/>
            <person name="Voigt K."/>
        </authorList>
    </citation>
    <scope>NUCLEOTIDE SEQUENCE [LARGE SCALE GENOMIC DNA]</scope>
    <source>
        <strain evidence="3">FSU 9682</strain>
    </source>
</reference>
<evidence type="ECO:0000256" key="2">
    <source>
        <dbReference type="SAM" id="SignalP"/>
    </source>
</evidence>
<name>A0A068RRF7_9FUNG</name>
<proteinExistence type="inferred from homology"/>